<sequence>MYCLEALPALMALVTMVITGWFGALPGNPGLSSFVPTIEAPLPSITVTKLTRYVEQISGPLPTVTVTTTIGYITPASVVHATTTTARYAMVKPRPKQLQPIWSPRPDPFHAFATSTLTRVQSFGVWLTERKFSIFDLLAFFSVLATYGSSGFLLLYLFARRTLRWPFLKRYISWDYLGFSIPVMVRAPRRWYEGEMARQRFEPKPLPPFPVGIFTVCVRAWKQVHQKIVYAQTNPLSALLSLGDSALPFICPIWEFSLLYISQSFQRVPRRARDVVNLLFAVDEMTWQIMLTKARWAYDMINHVASWARFAIKAFFSRHNLGLEKKEIMNSGEFKMAEDDFKFAFTCRYIDIILLRRENRARKFDIDALVAEFEQYKLDNPTISSGNCRDLMKLSPRQPTHRRDPFTRYGRKLQKDAAKNSSMLQYSYLNKTRNTAPSYEMPVTATANVERLWRLQGSKTPGEGPLKLKPILNMTFNGHVKVARDPEACRSSQRGSPMNTSPIQWNN</sequence>
<evidence type="ECO:0000313" key="4">
    <source>
        <dbReference type="Proteomes" id="UP000799423"/>
    </source>
</evidence>
<feature type="region of interest" description="Disordered" evidence="1">
    <location>
        <begin position="391"/>
        <end position="415"/>
    </location>
</feature>
<dbReference type="Proteomes" id="UP000799423">
    <property type="component" value="Unassembled WGS sequence"/>
</dbReference>
<evidence type="ECO:0000256" key="2">
    <source>
        <dbReference type="SAM" id="Phobius"/>
    </source>
</evidence>
<gene>
    <name evidence="3" type="ORF">T440DRAFT_549974</name>
</gene>
<keyword evidence="2" id="KW-0812">Transmembrane</keyword>
<dbReference type="OrthoDB" id="10618425at2759"/>
<dbReference type="EMBL" id="MU006288">
    <property type="protein sequence ID" value="KAF2856615.1"/>
    <property type="molecule type" value="Genomic_DNA"/>
</dbReference>
<feature type="compositionally biased region" description="Polar residues" evidence="1">
    <location>
        <begin position="490"/>
        <end position="507"/>
    </location>
</feature>
<protein>
    <submittedName>
        <fullName evidence="3">Uncharacterized protein</fullName>
    </submittedName>
</protein>
<keyword evidence="4" id="KW-1185">Reference proteome</keyword>
<feature type="transmembrane region" description="Helical" evidence="2">
    <location>
        <begin position="6"/>
        <end position="25"/>
    </location>
</feature>
<keyword evidence="2" id="KW-1133">Transmembrane helix</keyword>
<accession>A0A6A7BPP4</accession>
<evidence type="ECO:0000313" key="3">
    <source>
        <dbReference type="EMBL" id="KAF2856615.1"/>
    </source>
</evidence>
<dbReference type="AlphaFoldDB" id="A0A6A7BPP4"/>
<evidence type="ECO:0000256" key="1">
    <source>
        <dbReference type="SAM" id="MobiDB-lite"/>
    </source>
</evidence>
<organism evidence="3 4">
    <name type="scientific">Plenodomus tracheiphilus IPT5</name>
    <dbReference type="NCBI Taxonomy" id="1408161"/>
    <lineage>
        <taxon>Eukaryota</taxon>
        <taxon>Fungi</taxon>
        <taxon>Dikarya</taxon>
        <taxon>Ascomycota</taxon>
        <taxon>Pezizomycotina</taxon>
        <taxon>Dothideomycetes</taxon>
        <taxon>Pleosporomycetidae</taxon>
        <taxon>Pleosporales</taxon>
        <taxon>Pleosporineae</taxon>
        <taxon>Leptosphaeriaceae</taxon>
        <taxon>Plenodomus</taxon>
    </lineage>
</organism>
<keyword evidence="2" id="KW-0472">Membrane</keyword>
<proteinExistence type="predicted"/>
<feature type="transmembrane region" description="Helical" evidence="2">
    <location>
        <begin position="137"/>
        <end position="159"/>
    </location>
</feature>
<name>A0A6A7BPP4_9PLEO</name>
<reference evidence="3" key="1">
    <citation type="submission" date="2020-01" db="EMBL/GenBank/DDBJ databases">
        <authorList>
            <consortium name="DOE Joint Genome Institute"/>
            <person name="Haridas S."/>
            <person name="Albert R."/>
            <person name="Binder M."/>
            <person name="Bloem J."/>
            <person name="Labutti K."/>
            <person name="Salamov A."/>
            <person name="Andreopoulos B."/>
            <person name="Baker S.E."/>
            <person name="Barry K."/>
            <person name="Bills G."/>
            <person name="Bluhm B.H."/>
            <person name="Cannon C."/>
            <person name="Castanera R."/>
            <person name="Culley D.E."/>
            <person name="Daum C."/>
            <person name="Ezra D."/>
            <person name="Gonzalez J.B."/>
            <person name="Henrissat B."/>
            <person name="Kuo A."/>
            <person name="Liang C."/>
            <person name="Lipzen A."/>
            <person name="Lutzoni F."/>
            <person name="Magnuson J."/>
            <person name="Mondo S."/>
            <person name="Nolan M."/>
            <person name="Ohm R."/>
            <person name="Pangilinan J."/>
            <person name="Park H.-J."/>
            <person name="Ramirez L."/>
            <person name="Alfaro M."/>
            <person name="Sun H."/>
            <person name="Tritt A."/>
            <person name="Yoshinaga Y."/>
            <person name="Zwiers L.-H."/>
            <person name="Turgeon B.G."/>
            <person name="Goodwin S.B."/>
            <person name="Spatafora J.W."/>
            <person name="Crous P.W."/>
            <person name="Grigoriev I.V."/>
        </authorList>
    </citation>
    <scope>NUCLEOTIDE SEQUENCE</scope>
    <source>
        <strain evidence="3">IPT5</strain>
    </source>
</reference>
<feature type="region of interest" description="Disordered" evidence="1">
    <location>
        <begin position="486"/>
        <end position="507"/>
    </location>
</feature>